<proteinExistence type="predicted"/>
<feature type="compositionally biased region" description="Low complexity" evidence="1">
    <location>
        <begin position="212"/>
        <end position="233"/>
    </location>
</feature>
<name>A0AAE6P1C9_9LACO</name>
<dbReference type="EMBL" id="CP045562">
    <property type="protein sequence ID" value="QFX92525.1"/>
    <property type="molecule type" value="Genomic_DNA"/>
</dbReference>
<protein>
    <submittedName>
        <fullName evidence="5">N-acetylmuramidase</fullName>
    </submittedName>
</protein>
<sequence length="311" mass="34187">MKKTNKLFFTLGTLALSVSFLFSAGLPNVHASNINNQYQLNRNEGSASRTNNNIIVAHETGSEATAQNNASFEKNTWNSNGAYVQYIVGNNNAGQAGNIYQIGQPDYQSWGAGSWANANSPVQIELARTYNKQDFKTNYHTYINLLRESAQKYGIPLDTDSNSYVGVKSHNWISNHVWGDHTDPYGYLSQMGVTPTQFAHDVKDGVGSVNIPTSPSTSQPQSQPTQQPKTTNSGFHSENATFTNGNQPINVHYGPSTNATKSGTLPAYASVHYYGYVVKNGYVWTVYTGFNGKTLYLPVRQVGQVAWGTFR</sequence>
<feature type="chain" id="PRO_5042004112" evidence="2">
    <location>
        <begin position="32"/>
        <end position="311"/>
    </location>
</feature>
<dbReference type="Pfam" id="PF08460">
    <property type="entry name" value="SH3_5"/>
    <property type="match status" value="1"/>
</dbReference>
<dbReference type="SMART" id="SM00644">
    <property type="entry name" value="Ami_2"/>
    <property type="match status" value="1"/>
</dbReference>
<reference evidence="5 6" key="1">
    <citation type="submission" date="2019-10" db="EMBL/GenBank/DDBJ databases">
        <title>Genome sequencing of Lactobacillus fructivorans.</title>
        <authorList>
            <person name="Kim K."/>
        </authorList>
    </citation>
    <scope>NUCLEOTIDE SEQUENCE [LARGE SCALE GENOMIC DNA]</scope>
    <source>
        <strain evidence="5 6">LF543</strain>
    </source>
</reference>
<dbReference type="GO" id="GO:0009253">
    <property type="term" value="P:peptidoglycan catabolic process"/>
    <property type="evidence" value="ECO:0007669"/>
    <property type="project" value="InterPro"/>
</dbReference>
<feature type="domain" description="N-acetylmuramoyl-L-alanine amidase" evidence="4">
    <location>
        <begin position="41"/>
        <end position="185"/>
    </location>
</feature>
<keyword evidence="2" id="KW-0732">Signal</keyword>
<dbReference type="SMART" id="SM00287">
    <property type="entry name" value="SH3b"/>
    <property type="match status" value="1"/>
</dbReference>
<gene>
    <name evidence="5" type="ORF">LF543_02675</name>
</gene>
<evidence type="ECO:0000256" key="2">
    <source>
        <dbReference type="SAM" id="SignalP"/>
    </source>
</evidence>
<dbReference type="Pfam" id="PF01510">
    <property type="entry name" value="Amidase_2"/>
    <property type="match status" value="1"/>
</dbReference>
<dbReference type="InterPro" id="IPR036505">
    <property type="entry name" value="Amidase/PGRP_sf"/>
</dbReference>
<dbReference type="SUPFAM" id="SSF55846">
    <property type="entry name" value="N-acetylmuramoyl-L-alanine amidase-like"/>
    <property type="match status" value="1"/>
</dbReference>
<feature type="domain" description="SH3b" evidence="3">
    <location>
        <begin position="237"/>
        <end position="306"/>
    </location>
</feature>
<dbReference type="InterPro" id="IPR003646">
    <property type="entry name" value="SH3-like_bac-type"/>
</dbReference>
<dbReference type="CDD" id="cd06583">
    <property type="entry name" value="PGRP"/>
    <property type="match status" value="1"/>
</dbReference>
<evidence type="ECO:0000313" key="6">
    <source>
        <dbReference type="Proteomes" id="UP000327194"/>
    </source>
</evidence>
<organism evidence="5 6">
    <name type="scientific">Fructilactobacillus fructivorans</name>
    <dbReference type="NCBI Taxonomy" id="1614"/>
    <lineage>
        <taxon>Bacteria</taxon>
        <taxon>Bacillati</taxon>
        <taxon>Bacillota</taxon>
        <taxon>Bacilli</taxon>
        <taxon>Lactobacillales</taxon>
        <taxon>Lactobacillaceae</taxon>
        <taxon>Fructilactobacillus</taxon>
    </lineage>
</organism>
<feature type="region of interest" description="Disordered" evidence="1">
    <location>
        <begin position="204"/>
        <end position="251"/>
    </location>
</feature>
<dbReference type="KEGG" id="lfv:LF543_02675"/>
<evidence type="ECO:0000313" key="5">
    <source>
        <dbReference type="EMBL" id="QFX92525.1"/>
    </source>
</evidence>
<dbReference type="Gene3D" id="2.30.30.40">
    <property type="entry name" value="SH3 Domains"/>
    <property type="match status" value="1"/>
</dbReference>
<feature type="compositionally biased region" description="Polar residues" evidence="1">
    <location>
        <begin position="234"/>
        <end position="251"/>
    </location>
</feature>
<evidence type="ECO:0000259" key="3">
    <source>
        <dbReference type="SMART" id="SM00287"/>
    </source>
</evidence>
<dbReference type="AlphaFoldDB" id="A0AAE6P1C9"/>
<evidence type="ECO:0000259" key="4">
    <source>
        <dbReference type="SMART" id="SM00644"/>
    </source>
</evidence>
<dbReference type="InterPro" id="IPR002502">
    <property type="entry name" value="Amidase_domain"/>
</dbReference>
<feature type="signal peptide" evidence="2">
    <location>
        <begin position="1"/>
        <end position="31"/>
    </location>
</feature>
<dbReference type="Gene3D" id="3.40.80.10">
    <property type="entry name" value="Peptidoglycan recognition protein-like"/>
    <property type="match status" value="1"/>
</dbReference>
<accession>A0AAE6P1C9</accession>
<dbReference type="RefSeq" id="WP_010021630.1">
    <property type="nucleotide sequence ID" value="NZ_AZDS01000001.1"/>
</dbReference>
<dbReference type="Proteomes" id="UP000327194">
    <property type="component" value="Chromosome"/>
</dbReference>
<dbReference type="GO" id="GO:0008745">
    <property type="term" value="F:N-acetylmuramoyl-L-alanine amidase activity"/>
    <property type="evidence" value="ECO:0007669"/>
    <property type="project" value="InterPro"/>
</dbReference>
<evidence type="ECO:0000256" key="1">
    <source>
        <dbReference type="SAM" id="MobiDB-lite"/>
    </source>
</evidence>